<dbReference type="OrthoDB" id="5398371at2759"/>
<evidence type="ECO:0000313" key="2">
    <source>
        <dbReference type="EMBL" id="KAF2150735.1"/>
    </source>
</evidence>
<protein>
    <recommendedName>
        <fullName evidence="4">BTB domain-containing protein</fullName>
    </recommendedName>
</protein>
<comment type="caution">
    <text evidence="2">The sequence shown here is derived from an EMBL/GenBank/DDBJ whole genome shotgun (WGS) entry which is preliminary data.</text>
</comment>
<evidence type="ECO:0000256" key="1">
    <source>
        <dbReference type="SAM" id="MobiDB-lite"/>
    </source>
</evidence>
<dbReference type="Proteomes" id="UP000799439">
    <property type="component" value="Unassembled WGS sequence"/>
</dbReference>
<name>A0A9P4ME46_9PEZI</name>
<evidence type="ECO:0008006" key="4">
    <source>
        <dbReference type="Google" id="ProtNLM"/>
    </source>
</evidence>
<evidence type="ECO:0000313" key="3">
    <source>
        <dbReference type="Proteomes" id="UP000799439"/>
    </source>
</evidence>
<gene>
    <name evidence="2" type="ORF">K461DRAFT_229478</name>
</gene>
<sequence>MVIETVQNRLSDKKSLPRRSAGRSPPPSPKVTTDEQGAIVIDPGGDLVLAFEHGQHLKERVKFRVTTAALRNASSYFRVLLDPTRFEEGRRVATSLDNVQGQSMPRLTSTQLPVLSIEDVGQISGVKSLHLLLADFLSLLHGNDLSTLPPPLANLANLTIVADRFDALPALCDYARSKRIPQLVDNKSSRIKTHSRSVGLPEEKLRQRCLIGLLLDHSPWLYSASQMLIQRLDTRTPQKSTTPALWQDLPLGIEDELVCRRAYLLDTIQSLQAYFLAQYTSRTRQCRLGYDSSAACDSFQLGEMVRFFSKIGTLSLSGALVNIDDDAEDLNFEGDLRDLTDRLRQCPEYQIDSNHHHCGLRTRLMPLLDLVDRAIEDSGIHGDLWSEHRDEYSWSETKRPLIWTFGDPRPGQIARVNEMQIRLARHMQTKDLCMAKSRVWEKPQDGLESMYGNGRERKRNH</sequence>
<keyword evidence="3" id="KW-1185">Reference proteome</keyword>
<dbReference type="EMBL" id="ML996089">
    <property type="protein sequence ID" value="KAF2150735.1"/>
    <property type="molecule type" value="Genomic_DNA"/>
</dbReference>
<accession>A0A9P4ME46</accession>
<proteinExistence type="predicted"/>
<reference evidence="2" key="1">
    <citation type="journal article" date="2020" name="Stud. Mycol.">
        <title>101 Dothideomycetes genomes: a test case for predicting lifestyles and emergence of pathogens.</title>
        <authorList>
            <person name="Haridas S."/>
            <person name="Albert R."/>
            <person name="Binder M."/>
            <person name="Bloem J."/>
            <person name="Labutti K."/>
            <person name="Salamov A."/>
            <person name="Andreopoulos B."/>
            <person name="Baker S."/>
            <person name="Barry K."/>
            <person name="Bills G."/>
            <person name="Bluhm B."/>
            <person name="Cannon C."/>
            <person name="Castanera R."/>
            <person name="Culley D."/>
            <person name="Daum C."/>
            <person name="Ezra D."/>
            <person name="Gonzalez J."/>
            <person name="Henrissat B."/>
            <person name="Kuo A."/>
            <person name="Liang C."/>
            <person name="Lipzen A."/>
            <person name="Lutzoni F."/>
            <person name="Magnuson J."/>
            <person name="Mondo S."/>
            <person name="Nolan M."/>
            <person name="Ohm R."/>
            <person name="Pangilinan J."/>
            <person name="Park H.-J."/>
            <person name="Ramirez L."/>
            <person name="Alfaro M."/>
            <person name="Sun H."/>
            <person name="Tritt A."/>
            <person name="Yoshinaga Y."/>
            <person name="Zwiers L.-H."/>
            <person name="Turgeon B."/>
            <person name="Goodwin S."/>
            <person name="Spatafora J."/>
            <person name="Crous P."/>
            <person name="Grigoriev I."/>
        </authorList>
    </citation>
    <scope>NUCLEOTIDE SEQUENCE</scope>
    <source>
        <strain evidence="2">CBS 260.36</strain>
    </source>
</reference>
<dbReference type="AlphaFoldDB" id="A0A9P4ME46"/>
<feature type="region of interest" description="Disordered" evidence="1">
    <location>
        <begin position="1"/>
        <end position="34"/>
    </location>
</feature>
<organism evidence="2 3">
    <name type="scientific">Myriangium duriaei CBS 260.36</name>
    <dbReference type="NCBI Taxonomy" id="1168546"/>
    <lineage>
        <taxon>Eukaryota</taxon>
        <taxon>Fungi</taxon>
        <taxon>Dikarya</taxon>
        <taxon>Ascomycota</taxon>
        <taxon>Pezizomycotina</taxon>
        <taxon>Dothideomycetes</taxon>
        <taxon>Dothideomycetidae</taxon>
        <taxon>Myriangiales</taxon>
        <taxon>Myriangiaceae</taxon>
        <taxon>Myriangium</taxon>
    </lineage>
</organism>